<dbReference type="OrthoDB" id="9803895at2"/>
<dbReference type="EMBL" id="AP010656">
    <property type="protein sequence ID" value="BAG83377.1"/>
    <property type="molecule type" value="Genomic_DNA"/>
</dbReference>
<dbReference type="Proteomes" id="UP000000723">
    <property type="component" value="Chromosome"/>
</dbReference>
<accession>B6YQA5</accession>
<sequence length="199" mass="22397">MRFFSNTYVKHGLLTIAALLFIIFFLTKGLDNYTRHGQQVEIPDVKGWQVREIEEIFKQKKLHYIIADSLFIKDNIPGSVLKTVPPIGTNVKPGRTIALIINSYNDVLLSVPTVQDMSRRQAQSLLQSVGYKYVQTKIVSGPYKDLVIGLENERGDKLNPGDCIAANTHLFILVSSGTKEILSLDTTVVVDNEPEESWY</sequence>
<reference evidence="3" key="1">
    <citation type="journal article" date="2008" name="Science">
        <title>Genome of an endosymbiont coupling N2 fixation to cellulolysis within RT protist cells in termite gut.</title>
        <authorList>
            <person name="Hongoh Y."/>
            <person name="Sharma V.K."/>
            <person name="Prakash T."/>
            <person name="Noda S."/>
            <person name="Toh H."/>
            <person name="Taylor T.D."/>
            <person name="Kudo T."/>
            <person name="Sakaki Y."/>
            <person name="Toyoda A."/>
            <person name="Hattori M."/>
            <person name="Ohkuma M."/>
        </authorList>
    </citation>
    <scope>NUCLEOTIDE SEQUENCE [LARGE SCALE GENOMIC DNA]</scope>
</reference>
<dbReference type="AlphaFoldDB" id="B6YQA5"/>
<dbReference type="PROSITE" id="PS51178">
    <property type="entry name" value="PASTA"/>
    <property type="match status" value="1"/>
</dbReference>
<keyword evidence="3" id="KW-1185">Reference proteome</keyword>
<organism evidence="2 3">
    <name type="scientific">Azobacteroides pseudotrichonymphae genomovar. CFP2</name>
    <dbReference type="NCBI Taxonomy" id="511995"/>
    <lineage>
        <taxon>Bacteria</taxon>
        <taxon>Pseudomonadati</taxon>
        <taxon>Bacteroidota</taxon>
        <taxon>Bacteroidia</taxon>
        <taxon>Bacteroidales</taxon>
        <taxon>Candidatus Azobacteroides</taxon>
    </lineage>
</organism>
<dbReference type="eggNOG" id="COG2815">
    <property type="taxonomic scope" value="Bacteria"/>
</dbReference>
<name>B6YQA5_AZOPC</name>
<dbReference type="CDD" id="cd06577">
    <property type="entry name" value="PASTA_pknB"/>
    <property type="match status" value="1"/>
</dbReference>
<dbReference type="KEGG" id="aps:CFPG_114"/>
<dbReference type="HOGENOM" id="CLU_061566_3_1_10"/>
<evidence type="ECO:0000259" key="1">
    <source>
        <dbReference type="PROSITE" id="PS51178"/>
    </source>
</evidence>
<dbReference type="STRING" id="511995.CFPG_114"/>
<gene>
    <name evidence="2" type="ordered locus">CFPG_114</name>
</gene>
<dbReference type="Pfam" id="PF03793">
    <property type="entry name" value="PASTA"/>
    <property type="match status" value="1"/>
</dbReference>
<proteinExistence type="predicted"/>
<evidence type="ECO:0000313" key="3">
    <source>
        <dbReference type="Proteomes" id="UP000000723"/>
    </source>
</evidence>
<dbReference type="SUPFAM" id="SSF54184">
    <property type="entry name" value="Penicillin-binding protein 2x (pbp-2x), c-terminal domain"/>
    <property type="match status" value="1"/>
</dbReference>
<dbReference type="RefSeq" id="WP_012573138.1">
    <property type="nucleotide sequence ID" value="NC_011565.1"/>
</dbReference>
<dbReference type="SMART" id="SM00740">
    <property type="entry name" value="PASTA"/>
    <property type="match status" value="1"/>
</dbReference>
<protein>
    <recommendedName>
        <fullName evidence="1">PASTA domain-containing protein</fullName>
    </recommendedName>
</protein>
<feature type="domain" description="PASTA" evidence="1">
    <location>
        <begin position="37"/>
        <end position="103"/>
    </location>
</feature>
<dbReference type="InterPro" id="IPR005543">
    <property type="entry name" value="PASTA_dom"/>
</dbReference>
<evidence type="ECO:0000313" key="2">
    <source>
        <dbReference type="EMBL" id="BAG83377.1"/>
    </source>
</evidence>
<dbReference type="Gene3D" id="3.30.10.20">
    <property type="match status" value="1"/>
</dbReference>